<protein>
    <recommendedName>
        <fullName evidence="4">Fimbrial protein</fullName>
    </recommendedName>
</protein>
<dbReference type="AlphaFoldDB" id="A0AAD3ZUF7"/>
<feature type="chain" id="PRO_5041928288" description="Fimbrial protein" evidence="1">
    <location>
        <begin position="20"/>
        <end position="156"/>
    </location>
</feature>
<name>A0AAD3ZUF7_PHODD</name>
<evidence type="ECO:0008006" key="4">
    <source>
        <dbReference type="Google" id="ProtNLM"/>
    </source>
</evidence>
<comment type="caution">
    <text evidence="2">The sequence shown here is derived from an EMBL/GenBank/DDBJ whole genome shotgun (WGS) entry which is preliminary data.</text>
</comment>
<evidence type="ECO:0000256" key="1">
    <source>
        <dbReference type="SAM" id="SignalP"/>
    </source>
</evidence>
<evidence type="ECO:0000313" key="2">
    <source>
        <dbReference type="EMBL" id="KAB1179371.1"/>
    </source>
</evidence>
<accession>A0AAD3ZUF7</accession>
<proteinExistence type="predicted"/>
<organism evidence="2 3">
    <name type="scientific">Photobacterium damselae subsp. damselae</name>
    <name type="common">Listonella damsela</name>
    <dbReference type="NCBI Taxonomy" id="85581"/>
    <lineage>
        <taxon>Bacteria</taxon>
        <taxon>Pseudomonadati</taxon>
        <taxon>Pseudomonadota</taxon>
        <taxon>Gammaproteobacteria</taxon>
        <taxon>Vibrionales</taxon>
        <taxon>Vibrionaceae</taxon>
        <taxon>Photobacterium</taxon>
    </lineage>
</organism>
<dbReference type="RefSeq" id="WP_106142937.1">
    <property type="nucleotide sequence ID" value="NZ_CP146973.1"/>
</dbReference>
<sequence>MAMRTLLLSLFFLSSITSASPTKLTLDLVGVIPEVCTMKFQDNQTVDLSSGKPRLINFEVNCNSPLSMSVQSEFGGIRHKEYHNEVVPYQLGIDMAGVNYLNMTSHKIQNKVHIEFGGDINLKQQGSVNIALLRPMVWAGNYEDTLFIDVYPNSFK</sequence>
<reference evidence="2 3" key="1">
    <citation type="submission" date="2019-09" db="EMBL/GenBank/DDBJ databases">
        <title>Photobacterium damselae subsp. damselae CDC-2227-81, a human clinical isolate.</title>
        <authorList>
            <person name="Osorio C.R."/>
        </authorList>
    </citation>
    <scope>NUCLEOTIDE SEQUENCE [LARGE SCALE GENOMIC DNA]</scope>
    <source>
        <strain evidence="2 3">CDC-2227-81</strain>
    </source>
</reference>
<dbReference type="Proteomes" id="UP000480943">
    <property type="component" value="Unassembled WGS sequence"/>
</dbReference>
<dbReference type="EMBL" id="VZUQ01000071">
    <property type="protein sequence ID" value="KAB1179371.1"/>
    <property type="molecule type" value="Genomic_DNA"/>
</dbReference>
<evidence type="ECO:0000313" key="3">
    <source>
        <dbReference type="Proteomes" id="UP000480943"/>
    </source>
</evidence>
<feature type="signal peptide" evidence="1">
    <location>
        <begin position="1"/>
        <end position="19"/>
    </location>
</feature>
<gene>
    <name evidence="2" type="ORF">F6450_13475</name>
</gene>
<keyword evidence="1" id="KW-0732">Signal</keyword>